<reference evidence="1 2" key="1">
    <citation type="journal article" date="2019" name="Sci. Rep.">
        <title>Orb-weaving spider Araneus ventricosus genome elucidates the spidroin gene catalogue.</title>
        <authorList>
            <person name="Kono N."/>
            <person name="Nakamura H."/>
            <person name="Ohtoshi R."/>
            <person name="Moran D.A.P."/>
            <person name="Shinohara A."/>
            <person name="Yoshida Y."/>
            <person name="Fujiwara M."/>
            <person name="Mori M."/>
            <person name="Tomita M."/>
            <person name="Arakawa K."/>
        </authorList>
    </citation>
    <scope>NUCLEOTIDE SEQUENCE [LARGE SCALE GENOMIC DNA]</scope>
</reference>
<dbReference type="Proteomes" id="UP000499080">
    <property type="component" value="Unassembled WGS sequence"/>
</dbReference>
<dbReference type="PANTHER" id="PTHR33198">
    <property type="entry name" value="ANK_REP_REGION DOMAIN-CONTAINING PROTEIN-RELATED"/>
    <property type="match status" value="1"/>
</dbReference>
<evidence type="ECO:0008006" key="3">
    <source>
        <dbReference type="Google" id="ProtNLM"/>
    </source>
</evidence>
<gene>
    <name evidence="1" type="ORF">AVEN_153672_1</name>
</gene>
<organism evidence="1 2">
    <name type="scientific">Araneus ventricosus</name>
    <name type="common">Orbweaver spider</name>
    <name type="synonym">Epeira ventricosa</name>
    <dbReference type="NCBI Taxonomy" id="182803"/>
    <lineage>
        <taxon>Eukaryota</taxon>
        <taxon>Metazoa</taxon>
        <taxon>Ecdysozoa</taxon>
        <taxon>Arthropoda</taxon>
        <taxon>Chelicerata</taxon>
        <taxon>Arachnida</taxon>
        <taxon>Araneae</taxon>
        <taxon>Araneomorphae</taxon>
        <taxon>Entelegynae</taxon>
        <taxon>Araneoidea</taxon>
        <taxon>Araneidae</taxon>
        <taxon>Araneus</taxon>
    </lineage>
</organism>
<protein>
    <recommendedName>
        <fullName evidence="3">Retrotransposon gag domain-containing protein</fullName>
    </recommendedName>
</protein>
<keyword evidence="2" id="KW-1185">Reference proteome</keyword>
<proteinExistence type="predicted"/>
<dbReference type="AlphaFoldDB" id="A0A4Y2E178"/>
<name>A0A4Y2E178_ARAVE</name>
<sequence>MATPAYQISAPEVFSFQSEDWSKWIARFERFRTASGLISKPEAEQVNSLLYLMGSQSEEIFRTFNLQQTEVDSYEVVKAKFESYFIPTRNVIYYRYKFNMRMQEEDEAVEDFITALHNLAQNCKFPPSFGDEAIRDRIVCGIRDKRVSEKLQLEADLTLEKAINIARQAEIIKRQQPFVTNHENKMLNSADKITAKQIPKFIPEKGKQNVYSKREIQRSSNGNKAQISKFRENCSKTETQCKWCGNSKIHFHIICTEFLFWNNFL</sequence>
<evidence type="ECO:0000313" key="2">
    <source>
        <dbReference type="Proteomes" id="UP000499080"/>
    </source>
</evidence>
<dbReference type="OrthoDB" id="6473370at2759"/>
<accession>A0A4Y2E178</accession>
<evidence type="ECO:0000313" key="1">
    <source>
        <dbReference type="EMBL" id="GBM21798.1"/>
    </source>
</evidence>
<dbReference type="EMBL" id="BGPR01091058">
    <property type="protein sequence ID" value="GBM21798.1"/>
    <property type="molecule type" value="Genomic_DNA"/>
</dbReference>
<dbReference type="PANTHER" id="PTHR33198:SF20">
    <property type="entry name" value="RETROTRANSPOSON GAG DOMAIN-CONTAINING PROTEIN"/>
    <property type="match status" value="1"/>
</dbReference>
<comment type="caution">
    <text evidence="1">The sequence shown here is derived from an EMBL/GenBank/DDBJ whole genome shotgun (WGS) entry which is preliminary data.</text>
</comment>